<dbReference type="InterPro" id="IPR029066">
    <property type="entry name" value="PLP-binding_barrel"/>
</dbReference>
<evidence type="ECO:0000256" key="3">
    <source>
        <dbReference type="ARBA" id="ARBA00008130"/>
    </source>
</evidence>
<keyword evidence="6 9" id="KW-0472">Membrane</keyword>
<organism evidence="11 12">
    <name type="scientific">[Myrmecia] bisecta</name>
    <dbReference type="NCBI Taxonomy" id="41462"/>
    <lineage>
        <taxon>Eukaryota</taxon>
        <taxon>Viridiplantae</taxon>
        <taxon>Chlorophyta</taxon>
        <taxon>core chlorophytes</taxon>
        <taxon>Trebouxiophyceae</taxon>
        <taxon>Trebouxiales</taxon>
        <taxon>Trebouxiaceae</taxon>
        <taxon>Myrmecia</taxon>
    </lineage>
</organism>
<evidence type="ECO:0000256" key="5">
    <source>
        <dbReference type="ARBA" id="ARBA00022989"/>
    </source>
</evidence>
<evidence type="ECO:0000259" key="10">
    <source>
        <dbReference type="SMART" id="SM01119"/>
    </source>
</evidence>
<evidence type="ECO:0000313" key="11">
    <source>
        <dbReference type="EMBL" id="KAK9807728.1"/>
    </source>
</evidence>
<dbReference type="PANTHER" id="PTHR28004:SF2">
    <property type="entry name" value="D-SERINE DEHYDRATASE"/>
    <property type="match status" value="1"/>
</dbReference>
<feature type="transmembrane region" description="Helical" evidence="9">
    <location>
        <begin position="512"/>
        <end position="530"/>
    </location>
</feature>
<comment type="similarity">
    <text evidence="3">Belongs to the archaeal/bacterial/fungal opsin family.</text>
</comment>
<dbReference type="InterPro" id="IPR001425">
    <property type="entry name" value="Arc/bac/fun_rhodopsins"/>
</dbReference>
<dbReference type="Gene3D" id="3.20.20.10">
    <property type="entry name" value="Alanine racemase"/>
    <property type="match status" value="1"/>
</dbReference>
<keyword evidence="12" id="KW-1185">Reference proteome</keyword>
<comment type="subcellular location">
    <subcellularLocation>
        <location evidence="1">Membrane</location>
        <topology evidence="1">Multi-pass membrane protein</topology>
    </subcellularLocation>
</comment>
<keyword evidence="7" id="KW-0456">Lyase</keyword>
<dbReference type="SMART" id="SM01119">
    <property type="entry name" value="D-ser_dehydrat"/>
    <property type="match status" value="1"/>
</dbReference>
<dbReference type="GO" id="GO:0016020">
    <property type="term" value="C:membrane"/>
    <property type="evidence" value="ECO:0007669"/>
    <property type="project" value="UniProtKB-SubCell"/>
</dbReference>
<dbReference type="SUPFAM" id="SSF51419">
    <property type="entry name" value="PLP-binding barrel"/>
    <property type="match status" value="1"/>
</dbReference>
<dbReference type="CDD" id="cd15241">
    <property type="entry name" value="7tm_ChRs"/>
    <property type="match status" value="1"/>
</dbReference>
<dbReference type="Pfam" id="PF01168">
    <property type="entry name" value="Ala_racemase_N"/>
    <property type="match status" value="1"/>
</dbReference>
<dbReference type="SMART" id="SM01021">
    <property type="entry name" value="Bac_rhodopsin"/>
    <property type="match status" value="1"/>
</dbReference>
<name>A0AAW1PHQ5_9CHLO</name>
<dbReference type="Pfam" id="PF01036">
    <property type="entry name" value="Bac_rhodopsin"/>
    <property type="match status" value="1"/>
</dbReference>
<evidence type="ECO:0000256" key="1">
    <source>
        <dbReference type="ARBA" id="ARBA00004141"/>
    </source>
</evidence>
<keyword evidence="5 9" id="KW-1133">Transmembrane helix</keyword>
<sequence>MACSLWLSRASRLVRPLSVWHSGVDQLTTIVTRARQRTHAAQTQRSMSFSACRPPAEPGQTLDQVDTPALQVDLNAFDENCIRLKRIMDTEFPAVRVRPHAKAHKCPQLAQRQLGILGSRASGICCQKVGEAEALAAGGLRNILVSNEVVSPGKLRRLVALAAQGTRIALCVDNSVALASAAGIAAEAGTSLEVLVEVNVGQERCGVDTAEQVLQLAKQVQSSEGVSFGGIQAYQGALQHLRHSADRAAAVAKVVDKVKHVLGVLGAAGIQCPSVTGGGSGTFTEEAGSGVFTEVQPGSFAFGDADYRINEGWQSLWQQSLWLLATVMSRNVAAGRAVLDAGLKAASLDSGPPVLPAEATGGVPMQFLSGGDEHGVLLMPKEAAEEGRLPNLGELLRLIPGHVDPTMNQHDWLATCGWEEVYVCAIELVKSFIEAFHEHDSPATLNFTNGNYALWLRYGEWLLTCPVILIHLCNITGMHEEYSERTMTLLVSDVGCIVWGTTAAFTKGPLKVLFFALGCVYGAYTFYHAAQVYIESFHMVPRGLCRQLVKAMAWVYFTSWVMFPFLFIAGPEGFGVISIAGSVIGHTIADLLSKNTWGFIGHYLRYKIHEHILIHGDIRKKVHHTVLGKDEVIEEMVDEEDEETERHPTAGLANRESFIMMRDNLQKKGISVRASLDGSSARFDGNMANPYGNSNFAGVVGPNGGNYGNNFANNVNRKADNNGRLMDGRIVLGFAANESMVQFWQQQFSALPAHIEILPYKGLDAIMEAVVDNQAQYQAAVRSGQLTAVRPIDFVLLDPKYLGGSLVPKLQQMGVRVVAWGFDAMGGNRELFTSVDAYIEGPSFGSLFNVDKFKQIVYKMQQARQQAEMITAGGQQGQGQGMMMGNTTNFNNMGNDGNFNAQNNGYGMNANGPMSFPTSGSVTPNGMRSGQMTPNGMNQYNGGMGGDYQNNMNTARQSSLYGNQGLDAQGTANSDMMSNLMSQLSGMPGSPNQRQFR</sequence>
<dbReference type="InterPro" id="IPR051466">
    <property type="entry name" value="D-amino_acid_metab_enzyme"/>
</dbReference>
<feature type="transmembrane region" description="Helical" evidence="9">
    <location>
        <begin position="551"/>
        <end position="570"/>
    </location>
</feature>
<reference evidence="11 12" key="1">
    <citation type="journal article" date="2024" name="Nat. Commun.">
        <title>Phylogenomics reveals the evolutionary origins of lichenization in chlorophyte algae.</title>
        <authorList>
            <person name="Puginier C."/>
            <person name="Libourel C."/>
            <person name="Otte J."/>
            <person name="Skaloud P."/>
            <person name="Haon M."/>
            <person name="Grisel S."/>
            <person name="Petersen M."/>
            <person name="Berrin J.G."/>
            <person name="Delaux P.M."/>
            <person name="Dal Grande F."/>
            <person name="Keller J."/>
        </authorList>
    </citation>
    <scope>NUCLEOTIDE SEQUENCE [LARGE SCALE GENOMIC DNA]</scope>
    <source>
        <strain evidence="11 12">SAG 2043</strain>
    </source>
</reference>
<evidence type="ECO:0000256" key="8">
    <source>
        <dbReference type="SAM" id="MobiDB-lite"/>
    </source>
</evidence>
<dbReference type="Proteomes" id="UP001489004">
    <property type="component" value="Unassembled WGS sequence"/>
</dbReference>
<evidence type="ECO:0000256" key="9">
    <source>
        <dbReference type="SAM" id="Phobius"/>
    </source>
</evidence>
<proteinExistence type="inferred from homology"/>
<feature type="region of interest" description="Disordered" evidence="8">
    <location>
        <begin position="39"/>
        <end position="63"/>
    </location>
</feature>
<evidence type="ECO:0000256" key="4">
    <source>
        <dbReference type="ARBA" id="ARBA00022692"/>
    </source>
</evidence>
<dbReference type="InterPro" id="IPR001608">
    <property type="entry name" value="Ala_racemase_N"/>
</dbReference>
<dbReference type="Gene3D" id="1.20.1070.10">
    <property type="entry name" value="Rhodopsin 7-helix transmembrane proteins"/>
    <property type="match status" value="1"/>
</dbReference>
<comment type="caution">
    <text evidence="11">The sequence shown here is derived from an EMBL/GenBank/DDBJ whole genome shotgun (WGS) entry which is preliminary data.</text>
</comment>
<dbReference type="InterPro" id="IPR026956">
    <property type="entry name" value="D-ser_dehydrat-like_dom"/>
</dbReference>
<dbReference type="AlphaFoldDB" id="A0AAW1PHQ5"/>
<dbReference type="SUPFAM" id="SSF81321">
    <property type="entry name" value="Family A G protein-coupled receptor-like"/>
    <property type="match status" value="1"/>
</dbReference>
<dbReference type="Gene3D" id="2.40.37.20">
    <property type="entry name" value="D-serine dehydratase-like domain"/>
    <property type="match status" value="1"/>
</dbReference>
<evidence type="ECO:0000256" key="2">
    <source>
        <dbReference type="ARBA" id="ARBA00005323"/>
    </source>
</evidence>
<comment type="similarity">
    <text evidence="2">Belongs to the DSD1 family.</text>
</comment>
<evidence type="ECO:0000313" key="12">
    <source>
        <dbReference type="Proteomes" id="UP001489004"/>
    </source>
</evidence>
<keyword evidence="4 9" id="KW-0812">Transmembrane</keyword>
<dbReference type="GO" id="GO:0008721">
    <property type="term" value="F:D-serine ammonia-lyase activity"/>
    <property type="evidence" value="ECO:0007669"/>
    <property type="project" value="TreeGrafter"/>
</dbReference>
<evidence type="ECO:0000256" key="6">
    <source>
        <dbReference type="ARBA" id="ARBA00023136"/>
    </source>
</evidence>
<feature type="compositionally biased region" description="Polar residues" evidence="8">
    <location>
        <begin position="39"/>
        <end position="49"/>
    </location>
</feature>
<protein>
    <recommendedName>
        <fullName evidence="10">D-serine dehydratase-like domain-containing protein</fullName>
    </recommendedName>
</protein>
<gene>
    <name evidence="11" type="ORF">WJX72_007297</name>
</gene>
<dbReference type="PANTHER" id="PTHR28004">
    <property type="entry name" value="ZGC:162816-RELATED"/>
    <property type="match status" value="1"/>
</dbReference>
<dbReference type="CDD" id="cd06819">
    <property type="entry name" value="PLPDE_III_LS_D-TA"/>
    <property type="match status" value="1"/>
</dbReference>
<accession>A0AAW1PHQ5</accession>
<dbReference type="InterPro" id="IPR042208">
    <property type="entry name" value="D-ser_dehydrat-like_sf"/>
</dbReference>
<dbReference type="EMBL" id="JALJOR010000012">
    <property type="protein sequence ID" value="KAK9807728.1"/>
    <property type="molecule type" value="Genomic_DNA"/>
</dbReference>
<feature type="domain" description="D-serine dehydratase-like" evidence="10">
    <location>
        <begin position="320"/>
        <end position="417"/>
    </location>
</feature>
<dbReference type="GO" id="GO:0036088">
    <property type="term" value="P:D-serine catabolic process"/>
    <property type="evidence" value="ECO:0007669"/>
    <property type="project" value="TreeGrafter"/>
</dbReference>
<evidence type="ECO:0000256" key="7">
    <source>
        <dbReference type="ARBA" id="ARBA00023239"/>
    </source>
</evidence>